<keyword evidence="2" id="KW-1185">Reference proteome</keyword>
<sequence length="203" mass="22859">MLPAVEVLRDEVIKRVRAFAAQPQRVDAAKIKTSREIELEAEIQEMRRRLEEVSVSAARRAQANHCTVLDRDMVAGLVKLDFAKCVIYPETQGCVETNYGRGGMKALVDAYYSRKAQSEATTQVMQVTVEEDVVLALFKSVEPAEEIGKQKEMFILMTKRKLFEGLENHNEGFVLKKGSDKVEVVDASTSTEKKEKRFTVTVS</sequence>
<name>A0A9P7Y1Q6_9FUNG</name>
<accession>A0A9P7Y1Q6</accession>
<evidence type="ECO:0000313" key="1">
    <source>
        <dbReference type="EMBL" id="KAG9071674.1"/>
    </source>
</evidence>
<organism evidence="1 2">
    <name type="scientific">Linnemannia hyalina</name>
    <dbReference type="NCBI Taxonomy" id="64524"/>
    <lineage>
        <taxon>Eukaryota</taxon>
        <taxon>Fungi</taxon>
        <taxon>Fungi incertae sedis</taxon>
        <taxon>Mucoromycota</taxon>
        <taxon>Mortierellomycotina</taxon>
        <taxon>Mortierellomycetes</taxon>
        <taxon>Mortierellales</taxon>
        <taxon>Mortierellaceae</taxon>
        <taxon>Linnemannia</taxon>
    </lineage>
</organism>
<comment type="caution">
    <text evidence="1">The sequence shown here is derived from an EMBL/GenBank/DDBJ whole genome shotgun (WGS) entry which is preliminary data.</text>
</comment>
<reference evidence="1" key="1">
    <citation type="submission" date="2021-06" db="EMBL/GenBank/DDBJ databases">
        <title>Genome Sequence of Mortierella hyaline Strain SCG-10, a Cold-Adapted, Nitrate-Reducing Fungus Isolated from Soil in Minnesota, USA.</title>
        <authorList>
            <person name="Aldossari N."/>
        </authorList>
    </citation>
    <scope>NUCLEOTIDE SEQUENCE</scope>
    <source>
        <strain evidence="1">SCG-10</strain>
    </source>
</reference>
<dbReference type="EMBL" id="JAHRHY010000002">
    <property type="protein sequence ID" value="KAG9071674.1"/>
    <property type="molecule type" value="Genomic_DNA"/>
</dbReference>
<protein>
    <submittedName>
        <fullName evidence="1">Uncharacterized protein</fullName>
    </submittedName>
</protein>
<proteinExistence type="predicted"/>
<gene>
    <name evidence="1" type="ORF">KI688_005887</name>
</gene>
<evidence type="ECO:0000313" key="2">
    <source>
        <dbReference type="Proteomes" id="UP000707451"/>
    </source>
</evidence>
<dbReference type="OrthoDB" id="10601171at2759"/>
<dbReference type="Proteomes" id="UP000707451">
    <property type="component" value="Unassembled WGS sequence"/>
</dbReference>
<dbReference type="AlphaFoldDB" id="A0A9P7Y1Q6"/>